<proteinExistence type="predicted"/>
<accession>A0ABY9R8D0</accession>
<evidence type="ECO:0000313" key="2">
    <source>
        <dbReference type="Proteomes" id="UP001180481"/>
    </source>
</evidence>
<organism evidence="1 2">
    <name type="scientific">Flavobacterium nakdongensis</name>
    <dbReference type="NCBI Taxonomy" id="3073563"/>
    <lineage>
        <taxon>Bacteria</taxon>
        <taxon>Pseudomonadati</taxon>
        <taxon>Bacteroidota</taxon>
        <taxon>Flavobacteriia</taxon>
        <taxon>Flavobacteriales</taxon>
        <taxon>Flavobacteriaceae</taxon>
        <taxon>Flavobacterium</taxon>
    </lineage>
</organism>
<sequence>MLIFTITSNTIRMKLSNIIFFIFFSFYSYCQDKDEQIVLKVVGDLNSDNLIDEVIINKDSTDTNYPFILNVFLLNDKKERNLIATSNRIILQARTRKKLIPLQSYCNLKIEDNKVIVNYNIDSAYSIYKFGFQDSDFILLEYYGEFNNGNGKQVENYTSKNGKTEIIIKDKNDNILTRKEKVEGIKKLDNFEVDP</sequence>
<dbReference type="Proteomes" id="UP001180481">
    <property type="component" value="Chromosome"/>
</dbReference>
<dbReference type="RefSeq" id="WP_309531788.1">
    <property type="nucleotide sequence ID" value="NZ_CP133721.1"/>
</dbReference>
<gene>
    <name evidence="1" type="ORF">RF683_07920</name>
</gene>
<protein>
    <recommendedName>
        <fullName evidence="3">Intein N-terminal splicing region</fullName>
    </recommendedName>
</protein>
<evidence type="ECO:0008006" key="3">
    <source>
        <dbReference type="Google" id="ProtNLM"/>
    </source>
</evidence>
<evidence type="ECO:0000313" key="1">
    <source>
        <dbReference type="EMBL" id="WMW77414.1"/>
    </source>
</evidence>
<name>A0ABY9R8D0_9FLAO</name>
<reference evidence="1" key="1">
    <citation type="submission" date="2023-09" db="EMBL/GenBank/DDBJ databases">
        <title>Flavobacterium sp. 20NA77.7 isolated from freshwater.</title>
        <authorList>
            <person name="Le V."/>
            <person name="Ko S.-R."/>
            <person name="Ahn C.-Y."/>
            <person name="Oh H.-M."/>
        </authorList>
    </citation>
    <scope>NUCLEOTIDE SEQUENCE</scope>
    <source>
        <strain evidence="1">20NA77.7</strain>
    </source>
</reference>
<dbReference type="EMBL" id="CP133721">
    <property type="protein sequence ID" value="WMW77414.1"/>
    <property type="molecule type" value="Genomic_DNA"/>
</dbReference>
<keyword evidence="2" id="KW-1185">Reference proteome</keyword>